<feature type="region of interest" description="Disordered" evidence="1">
    <location>
        <begin position="1"/>
        <end position="21"/>
    </location>
</feature>
<sequence>MGVRVGAIGTRHNGKGGEHVSRISNAPPLIDEAMPFVSHLQRFELGPTDNTAFCDEFGQFVEDEMTEMQLDFAIHAKSLSQSVLDERRFATDDSTLVVAVSALAFAA</sequence>
<gene>
    <name evidence="2" type="ORF">MPRI_39050</name>
</gene>
<dbReference type="EMBL" id="AP022597">
    <property type="protein sequence ID" value="BBY71718.1"/>
    <property type="molecule type" value="Genomic_DNA"/>
</dbReference>
<evidence type="ECO:0000313" key="2">
    <source>
        <dbReference type="EMBL" id="BBY71718.1"/>
    </source>
</evidence>
<proteinExistence type="predicted"/>
<name>A0ABN6AWA0_9MYCO</name>
<evidence type="ECO:0000256" key="1">
    <source>
        <dbReference type="SAM" id="MobiDB-lite"/>
    </source>
</evidence>
<protein>
    <submittedName>
        <fullName evidence="2">Uncharacterized protein</fullName>
    </submittedName>
</protein>
<accession>A0ABN6AWA0</accession>
<dbReference type="Proteomes" id="UP000466578">
    <property type="component" value="Chromosome"/>
</dbReference>
<evidence type="ECO:0000313" key="3">
    <source>
        <dbReference type="Proteomes" id="UP000466578"/>
    </source>
</evidence>
<reference evidence="2 3" key="1">
    <citation type="journal article" date="2019" name="Emerg. Microbes Infect.">
        <title>Comprehensive subspecies identification of 175 nontuberculous mycobacteria species based on 7547 genomic profiles.</title>
        <authorList>
            <person name="Matsumoto Y."/>
            <person name="Kinjo T."/>
            <person name="Motooka D."/>
            <person name="Nabeya D."/>
            <person name="Jung N."/>
            <person name="Uechi K."/>
            <person name="Horii T."/>
            <person name="Iida T."/>
            <person name="Fujita J."/>
            <person name="Nakamura S."/>
        </authorList>
    </citation>
    <scope>NUCLEOTIDE SEQUENCE [LARGE SCALE GENOMIC DNA]</scope>
    <source>
        <strain evidence="2 3">JCM 30622</strain>
    </source>
</reference>
<organism evidence="2 3">
    <name type="scientific">Mycobacterium paraintracellulare</name>
    <dbReference type="NCBI Taxonomy" id="1138383"/>
    <lineage>
        <taxon>Bacteria</taxon>
        <taxon>Bacillati</taxon>
        <taxon>Actinomycetota</taxon>
        <taxon>Actinomycetes</taxon>
        <taxon>Mycobacteriales</taxon>
        <taxon>Mycobacteriaceae</taxon>
        <taxon>Mycobacterium</taxon>
        <taxon>Mycobacterium avium complex (MAC)</taxon>
    </lineage>
</organism>
<keyword evidence="3" id="KW-1185">Reference proteome</keyword>